<name>A0ABV7V7G1_9SPHN</name>
<evidence type="ECO:0000313" key="3">
    <source>
        <dbReference type="EMBL" id="MFC3672786.1"/>
    </source>
</evidence>
<feature type="domain" description="NADP-dependent oxidoreductase" evidence="2">
    <location>
        <begin position="25"/>
        <end position="292"/>
    </location>
</feature>
<gene>
    <name evidence="3" type="ORF">ACFOOT_15300</name>
</gene>
<dbReference type="Proteomes" id="UP001595683">
    <property type="component" value="Unassembled WGS sequence"/>
</dbReference>
<comment type="caution">
    <text evidence="3">The sequence shown here is derived from an EMBL/GenBank/DDBJ whole genome shotgun (WGS) entry which is preliminary data.</text>
</comment>
<dbReference type="EMBL" id="JBHRYE010000024">
    <property type="protein sequence ID" value="MFC3672786.1"/>
    <property type="molecule type" value="Genomic_DNA"/>
</dbReference>
<dbReference type="Gene3D" id="3.20.20.100">
    <property type="entry name" value="NADP-dependent oxidoreductase domain"/>
    <property type="match status" value="1"/>
</dbReference>
<organism evidence="3 4">
    <name type="scientific">Novosphingobium pokkalii</name>
    <dbReference type="NCBI Taxonomy" id="1770194"/>
    <lineage>
        <taxon>Bacteria</taxon>
        <taxon>Pseudomonadati</taxon>
        <taxon>Pseudomonadota</taxon>
        <taxon>Alphaproteobacteria</taxon>
        <taxon>Sphingomonadales</taxon>
        <taxon>Sphingomonadaceae</taxon>
        <taxon>Novosphingobium</taxon>
    </lineage>
</organism>
<evidence type="ECO:0000256" key="1">
    <source>
        <dbReference type="ARBA" id="ARBA00023002"/>
    </source>
</evidence>
<dbReference type="InterPro" id="IPR036812">
    <property type="entry name" value="NAD(P)_OxRdtase_dom_sf"/>
</dbReference>
<keyword evidence="4" id="KW-1185">Reference proteome</keyword>
<evidence type="ECO:0000313" key="4">
    <source>
        <dbReference type="Proteomes" id="UP001595683"/>
    </source>
</evidence>
<reference evidence="4" key="1">
    <citation type="journal article" date="2019" name="Int. J. Syst. Evol. Microbiol.">
        <title>The Global Catalogue of Microorganisms (GCM) 10K type strain sequencing project: providing services to taxonomists for standard genome sequencing and annotation.</title>
        <authorList>
            <consortium name="The Broad Institute Genomics Platform"/>
            <consortium name="The Broad Institute Genome Sequencing Center for Infectious Disease"/>
            <person name="Wu L."/>
            <person name="Ma J."/>
        </authorList>
    </citation>
    <scope>NUCLEOTIDE SEQUENCE [LARGE SCALE GENOMIC DNA]</scope>
    <source>
        <strain evidence="4">KCTC 42224</strain>
    </source>
</reference>
<dbReference type="InterPro" id="IPR023210">
    <property type="entry name" value="NADP_OxRdtase_dom"/>
</dbReference>
<sequence>MMDLEQIDPARTAEHRAIGLAGERRIGLGCMALTGIYGSVSREQAIATIIAALDHGVTLFDTAPLYGNGANETLLGDVLRGRPDATIVTKFGLYADAGGSLHRNSRPEMIRQSVEASLTRLRRDRIDLLLQHRADPETPDDDVQGCIEDLISAGKVVEFGISGVSAEQIARWPMSCALGAVQNELSLATGPKIEEIAAAATRGACFMAFSPLGRGILTGSKPSQPDDLRTSMAAFAQIFASGRAHGGSPNPGTKAGEQASASRALAWVLAQGANVVAIPGCRSPGHVSAIFNDANGFPALHATVSQGKIAQDASG</sequence>
<dbReference type="PANTHER" id="PTHR43625">
    <property type="entry name" value="AFLATOXIN B1 ALDEHYDE REDUCTASE"/>
    <property type="match status" value="1"/>
</dbReference>
<dbReference type="InterPro" id="IPR050791">
    <property type="entry name" value="Aldo-Keto_reductase"/>
</dbReference>
<evidence type="ECO:0000259" key="2">
    <source>
        <dbReference type="Pfam" id="PF00248"/>
    </source>
</evidence>
<proteinExistence type="predicted"/>
<protein>
    <submittedName>
        <fullName evidence="3">Aldo/keto reductase</fullName>
    </submittedName>
</protein>
<accession>A0ABV7V7G1</accession>
<dbReference type="Pfam" id="PF00248">
    <property type="entry name" value="Aldo_ket_red"/>
    <property type="match status" value="1"/>
</dbReference>
<dbReference type="RefSeq" id="WP_229815525.1">
    <property type="nucleotide sequence ID" value="NZ_BMZP01000018.1"/>
</dbReference>
<dbReference type="PANTHER" id="PTHR43625:SF40">
    <property type="entry name" value="ALDO-KETO REDUCTASE YAKC [NADP(+)]"/>
    <property type="match status" value="1"/>
</dbReference>
<dbReference type="SUPFAM" id="SSF51430">
    <property type="entry name" value="NAD(P)-linked oxidoreductase"/>
    <property type="match status" value="1"/>
</dbReference>
<keyword evidence="1" id="KW-0560">Oxidoreductase</keyword>